<gene>
    <name evidence="2" type="ORF">B0J12DRAFT_60900</name>
</gene>
<evidence type="ECO:0000313" key="2">
    <source>
        <dbReference type="EMBL" id="KAH7052006.1"/>
    </source>
</evidence>
<reference evidence="2 3" key="1">
    <citation type="journal article" date="2021" name="Nat. Commun.">
        <title>Genetic determinants of endophytism in the Arabidopsis root mycobiome.</title>
        <authorList>
            <person name="Mesny F."/>
            <person name="Miyauchi S."/>
            <person name="Thiergart T."/>
            <person name="Pickel B."/>
            <person name="Atanasova L."/>
            <person name="Karlsson M."/>
            <person name="Huettel B."/>
            <person name="Barry K.W."/>
            <person name="Haridas S."/>
            <person name="Chen C."/>
            <person name="Bauer D."/>
            <person name="Andreopoulos W."/>
            <person name="Pangilinan J."/>
            <person name="LaButti K."/>
            <person name="Riley R."/>
            <person name="Lipzen A."/>
            <person name="Clum A."/>
            <person name="Drula E."/>
            <person name="Henrissat B."/>
            <person name="Kohler A."/>
            <person name="Grigoriev I.V."/>
            <person name="Martin F.M."/>
            <person name="Hacquard S."/>
        </authorList>
    </citation>
    <scope>NUCLEOTIDE SEQUENCE [LARGE SCALE GENOMIC DNA]</scope>
    <source>
        <strain evidence="2 3">MPI-SDFR-AT-0080</strain>
    </source>
</reference>
<proteinExistence type="predicted"/>
<sequence length="208" mass="23362">MSRNARLLSFLKRQPKFWRCRQLTILALLSHLCSSLVSPRTFYRSLVPASPSADGNSKKNKPPQILVFPRPPCFIHVAESRALTLGAGGEEKKKKQIGRGRGPSRTTPCSPSCRQPHQRSVPGNPVTGSLFLIKQLWPTNRPLHRLYSNSSIGDLRSSHGFISLRHFRETKARRASLRLRNLNRSIRAQYRRVAITPPCVAPGLTPSK</sequence>
<name>A0ABQ8GCE5_9PEZI</name>
<feature type="region of interest" description="Disordered" evidence="1">
    <location>
        <begin position="86"/>
        <end position="125"/>
    </location>
</feature>
<protein>
    <submittedName>
        <fullName evidence="2">Uncharacterized protein</fullName>
    </submittedName>
</protein>
<organism evidence="2 3">
    <name type="scientific">Macrophomina phaseolina</name>
    <dbReference type="NCBI Taxonomy" id="35725"/>
    <lineage>
        <taxon>Eukaryota</taxon>
        <taxon>Fungi</taxon>
        <taxon>Dikarya</taxon>
        <taxon>Ascomycota</taxon>
        <taxon>Pezizomycotina</taxon>
        <taxon>Dothideomycetes</taxon>
        <taxon>Dothideomycetes incertae sedis</taxon>
        <taxon>Botryosphaeriales</taxon>
        <taxon>Botryosphaeriaceae</taxon>
        <taxon>Macrophomina</taxon>
    </lineage>
</organism>
<dbReference type="Proteomes" id="UP000774617">
    <property type="component" value="Unassembled WGS sequence"/>
</dbReference>
<accession>A0ABQ8GCE5</accession>
<evidence type="ECO:0000313" key="3">
    <source>
        <dbReference type="Proteomes" id="UP000774617"/>
    </source>
</evidence>
<evidence type="ECO:0000256" key="1">
    <source>
        <dbReference type="SAM" id="MobiDB-lite"/>
    </source>
</evidence>
<feature type="compositionally biased region" description="Polar residues" evidence="1">
    <location>
        <begin position="104"/>
        <end position="115"/>
    </location>
</feature>
<keyword evidence="3" id="KW-1185">Reference proteome</keyword>
<dbReference type="EMBL" id="JAGTJR010000011">
    <property type="protein sequence ID" value="KAH7052006.1"/>
    <property type="molecule type" value="Genomic_DNA"/>
</dbReference>
<comment type="caution">
    <text evidence="2">The sequence shown here is derived from an EMBL/GenBank/DDBJ whole genome shotgun (WGS) entry which is preliminary data.</text>
</comment>